<evidence type="ECO:0000313" key="4">
    <source>
        <dbReference type="Proteomes" id="UP000268879"/>
    </source>
</evidence>
<sequence>MKKQLPYILSISTVAKSRLFEIQAVDLKFSNGIDRTYERFRPFNRDSVMVIAIDGEDLLLVREYAVGTEQYELGFVKGGMDTGETPEQSANRELQEEIGFGAKIWTFLRTMKINPQIMGHKMHVLLGEDLYPNQLEGDEPEPLEIVRYPLSQLDTLLVSDEFNEARNLTALYTLRDYLKKRK</sequence>
<gene>
    <name evidence="3" type="primary">nudE</name>
    <name evidence="3" type="ORF">NCTC10665_00662</name>
</gene>
<dbReference type="FunFam" id="3.90.79.10:FF:000006">
    <property type="entry name" value="ADP compounds hydrolase NudE"/>
    <property type="match status" value="1"/>
</dbReference>
<accession>A0A3S4WRG6</accession>
<proteinExistence type="predicted"/>
<dbReference type="SUPFAM" id="SSF55811">
    <property type="entry name" value="Nudix"/>
    <property type="match status" value="1"/>
</dbReference>
<dbReference type="GO" id="GO:0006753">
    <property type="term" value="P:nucleoside phosphate metabolic process"/>
    <property type="evidence" value="ECO:0007669"/>
    <property type="project" value="TreeGrafter"/>
</dbReference>
<dbReference type="PANTHER" id="PTHR11839:SF12">
    <property type="entry name" value="ADP COMPOUNDS HYDROLASE NUDE"/>
    <property type="match status" value="1"/>
</dbReference>
<evidence type="ECO:0000313" key="3">
    <source>
        <dbReference type="EMBL" id="VEI29895.1"/>
    </source>
</evidence>
<dbReference type="EMBL" id="LR134481">
    <property type="protein sequence ID" value="VEI29895.1"/>
    <property type="molecule type" value="Genomic_DNA"/>
</dbReference>
<name>A0A3S4WRG6_HAEPA</name>
<dbReference type="CDD" id="cd24156">
    <property type="entry name" value="NUDIX_ADPRase_NudE"/>
    <property type="match status" value="1"/>
</dbReference>
<reference evidence="3 4" key="1">
    <citation type="submission" date="2018-12" db="EMBL/GenBank/DDBJ databases">
        <authorList>
            <consortium name="Pathogen Informatics"/>
        </authorList>
    </citation>
    <scope>NUCLEOTIDE SEQUENCE [LARGE SCALE GENOMIC DNA]</scope>
    <source>
        <strain evidence="3 4">NCTC10665</strain>
    </source>
</reference>
<organism evidence="3 4">
    <name type="scientific">Haemophilus parainfluenzae</name>
    <dbReference type="NCBI Taxonomy" id="729"/>
    <lineage>
        <taxon>Bacteria</taxon>
        <taxon>Pseudomonadati</taxon>
        <taxon>Pseudomonadota</taxon>
        <taxon>Gammaproteobacteria</taxon>
        <taxon>Pasteurellales</taxon>
        <taxon>Pasteurellaceae</taxon>
        <taxon>Haemophilus</taxon>
    </lineage>
</organism>
<dbReference type="InterPro" id="IPR000086">
    <property type="entry name" value="NUDIX_hydrolase_dom"/>
</dbReference>
<evidence type="ECO:0000256" key="1">
    <source>
        <dbReference type="ARBA" id="ARBA00022801"/>
    </source>
</evidence>
<dbReference type="InterPro" id="IPR015797">
    <property type="entry name" value="NUDIX_hydrolase-like_dom_sf"/>
</dbReference>
<dbReference type="RefSeq" id="WP_126470175.1">
    <property type="nucleotide sequence ID" value="NZ_LR134481.1"/>
</dbReference>
<evidence type="ECO:0000259" key="2">
    <source>
        <dbReference type="PROSITE" id="PS51462"/>
    </source>
</evidence>
<dbReference type="PROSITE" id="PS51462">
    <property type="entry name" value="NUDIX"/>
    <property type="match status" value="1"/>
</dbReference>
<dbReference type="Gene3D" id="3.90.79.10">
    <property type="entry name" value="Nucleoside Triphosphate Pyrophosphohydrolase"/>
    <property type="match status" value="1"/>
</dbReference>
<dbReference type="GO" id="GO:0019144">
    <property type="term" value="F:ADP-sugar diphosphatase activity"/>
    <property type="evidence" value="ECO:0007669"/>
    <property type="project" value="TreeGrafter"/>
</dbReference>
<dbReference type="PANTHER" id="PTHR11839">
    <property type="entry name" value="UDP/ADP-SUGAR PYROPHOSPHATASE"/>
    <property type="match status" value="1"/>
</dbReference>
<dbReference type="Pfam" id="PF00293">
    <property type="entry name" value="NUDIX"/>
    <property type="match status" value="1"/>
</dbReference>
<dbReference type="Proteomes" id="UP000268879">
    <property type="component" value="Chromosome"/>
</dbReference>
<protein>
    <submittedName>
        <fullName evidence="3">ADP-ribose diphosphatase</fullName>
        <ecNumber evidence="3">3.6.1.-</ecNumber>
    </submittedName>
</protein>
<dbReference type="AlphaFoldDB" id="A0A3S4WRG6"/>
<dbReference type="NCBIfam" id="NF008736">
    <property type="entry name" value="PRK11762.1"/>
    <property type="match status" value="1"/>
</dbReference>
<dbReference type="GO" id="GO:0019693">
    <property type="term" value="P:ribose phosphate metabolic process"/>
    <property type="evidence" value="ECO:0007669"/>
    <property type="project" value="TreeGrafter"/>
</dbReference>
<keyword evidence="1 3" id="KW-0378">Hydrolase</keyword>
<dbReference type="GO" id="GO:0005829">
    <property type="term" value="C:cytosol"/>
    <property type="evidence" value="ECO:0007669"/>
    <property type="project" value="TreeGrafter"/>
</dbReference>
<dbReference type="EC" id="3.6.1.-" evidence="3"/>
<feature type="domain" description="Nudix hydrolase" evidence="2">
    <location>
        <begin position="43"/>
        <end position="170"/>
    </location>
</feature>